<dbReference type="PANTHER" id="PTHR11439:SF497">
    <property type="entry name" value="CYSTEINE-RICH RLK (RECEPTOR-LIKE PROTEIN KINASE) 8"/>
    <property type="match status" value="1"/>
</dbReference>
<dbReference type="CDD" id="cd09272">
    <property type="entry name" value="RNase_HI_RT_Ty1"/>
    <property type="match status" value="1"/>
</dbReference>
<keyword evidence="3" id="KW-1185">Reference proteome</keyword>
<dbReference type="Proteomes" id="UP001497516">
    <property type="component" value="Chromosome 9"/>
</dbReference>
<name>A0AAV2GH73_9ROSI</name>
<accession>A0AAV2GH73</accession>
<evidence type="ECO:0000313" key="3">
    <source>
        <dbReference type="Proteomes" id="UP001497516"/>
    </source>
</evidence>
<protein>
    <recommendedName>
        <fullName evidence="1">Reverse transcriptase Ty1/copia-type domain-containing protein</fullName>
    </recommendedName>
</protein>
<reference evidence="2 3" key="1">
    <citation type="submission" date="2024-04" db="EMBL/GenBank/DDBJ databases">
        <authorList>
            <person name="Fracassetti M."/>
        </authorList>
    </citation>
    <scope>NUCLEOTIDE SEQUENCE [LARGE SCALE GENOMIC DNA]</scope>
</reference>
<dbReference type="Pfam" id="PF07727">
    <property type="entry name" value="RVT_2"/>
    <property type="match status" value="1"/>
</dbReference>
<dbReference type="InterPro" id="IPR043502">
    <property type="entry name" value="DNA/RNA_pol_sf"/>
</dbReference>
<dbReference type="PANTHER" id="PTHR11439">
    <property type="entry name" value="GAG-POL-RELATED RETROTRANSPOSON"/>
    <property type="match status" value="1"/>
</dbReference>
<dbReference type="SUPFAM" id="SSF56672">
    <property type="entry name" value="DNA/RNA polymerases"/>
    <property type="match status" value="1"/>
</dbReference>
<evidence type="ECO:0000313" key="2">
    <source>
        <dbReference type="EMBL" id="CAL1409757.1"/>
    </source>
</evidence>
<dbReference type="EMBL" id="OZ034822">
    <property type="protein sequence ID" value="CAL1409757.1"/>
    <property type="molecule type" value="Genomic_DNA"/>
</dbReference>
<dbReference type="AlphaFoldDB" id="A0AAV2GH73"/>
<gene>
    <name evidence="2" type="ORF">LTRI10_LOCUS49229</name>
</gene>
<dbReference type="InterPro" id="IPR013103">
    <property type="entry name" value="RVT_2"/>
</dbReference>
<proteinExistence type="predicted"/>
<sequence length="608" mass="68873">MILFRHTHQILLLLTKICLPRLRHHLLVRPQLQPFLVRIIGCQFIHFSFIELPPPAPSSPAEPPGLRRSLRMTRGQPPPKFDDYVTFGVDAILIPTSYKQAKEDPRWGKAMDTEIDALHANNTWTLVPRPPPEVPIVGSRWLYAVKMLPDGSVERFRARLISQGFTQEYEVDYDETFAPVAKMATVRTLLAVASLLNWHLFQLDVKNAFLHGDLKEVVYLERPPGYAYGDSSHVCLLHRSLYGLKQAPRAWFEKFQNTILQFGFNQSLSDPSMFTKKSATGLVVLLLYVDDMIITGDDVHGIVELKQGLQKAFSIKDLGELHYFLGLEVSRTSQGILLNQKKYIGDLLSDHHFEDCKPVSTPMELNLRLSRTSGDLLPDGAGYRSLVGSLIYLAATRPDISYAVQIVSQYMAAPQVDHLAAAHRILRYLQGTRDVGMFFPSTGNPILRAYSDSDFAGCIDTRRSTTGWCVQFAGSFISWRCKKQDKVSKSSTEAEYRAMSDVSSELIWLRRLLGDFGVSCSLPMELFVDNTSAIQIATNPVLHEHTKHIELHVHYIRDLVRGGTINLHYIRTEDQIADIFTKSFTNARHWYLSSKLMLRSRHQFGGGC</sequence>
<evidence type="ECO:0000259" key="1">
    <source>
        <dbReference type="Pfam" id="PF07727"/>
    </source>
</evidence>
<organism evidence="2 3">
    <name type="scientific">Linum trigynum</name>
    <dbReference type="NCBI Taxonomy" id="586398"/>
    <lineage>
        <taxon>Eukaryota</taxon>
        <taxon>Viridiplantae</taxon>
        <taxon>Streptophyta</taxon>
        <taxon>Embryophyta</taxon>
        <taxon>Tracheophyta</taxon>
        <taxon>Spermatophyta</taxon>
        <taxon>Magnoliopsida</taxon>
        <taxon>eudicotyledons</taxon>
        <taxon>Gunneridae</taxon>
        <taxon>Pentapetalae</taxon>
        <taxon>rosids</taxon>
        <taxon>fabids</taxon>
        <taxon>Malpighiales</taxon>
        <taxon>Linaceae</taxon>
        <taxon>Linum</taxon>
    </lineage>
</organism>
<feature type="domain" description="Reverse transcriptase Ty1/copia-type" evidence="1">
    <location>
        <begin position="121"/>
        <end position="364"/>
    </location>
</feature>